<dbReference type="RefSeq" id="WP_317936702.1">
    <property type="nucleotide sequence ID" value="NZ_JAUBDH010000010.1"/>
</dbReference>
<name>A0ABU4G2I4_9BACL</name>
<reference evidence="1 2" key="1">
    <citation type="submission" date="2023-06" db="EMBL/GenBank/DDBJ databases">
        <title>Sporosarcina sp. nov., isolated from Korean traditional fermented seafood 'Jeotgal'.</title>
        <authorList>
            <person name="Yang A.-I."/>
            <person name="Shin N.-R."/>
        </authorList>
    </citation>
    <scope>NUCLEOTIDE SEQUENCE [LARGE SCALE GENOMIC DNA]</scope>
    <source>
        <strain evidence="1 2">KCTC3840</strain>
    </source>
</reference>
<evidence type="ECO:0000313" key="1">
    <source>
        <dbReference type="EMBL" id="MDW0111101.1"/>
    </source>
</evidence>
<organism evidence="1 2">
    <name type="scientific">Sporosarcina aquimarina</name>
    <dbReference type="NCBI Taxonomy" id="114975"/>
    <lineage>
        <taxon>Bacteria</taxon>
        <taxon>Bacillati</taxon>
        <taxon>Bacillota</taxon>
        <taxon>Bacilli</taxon>
        <taxon>Bacillales</taxon>
        <taxon>Caryophanaceae</taxon>
        <taxon>Sporosarcina</taxon>
    </lineage>
</organism>
<gene>
    <name evidence="1" type="ORF">QT716_13830</name>
</gene>
<sequence length="223" mass="25518">MKLVNVRKGQFVYYQNKLHKVYSIKAFFKKSIHLIRLGDFKQELVTAKEIDFYKPKHLDSFVCNQKRFTLHKDIRAKVGDYILVINPKPDSFDYQHLNAIEIVSSVERNGVISNHSNGIRHDEYWLMVPGLEEGATVIDLQDPDAVMEEESDYPQTDTDAAGDYTPNIGDVYQKNDSDPILQAMVVAIQGQTVFLGGNMEVEMNTLKDSDKWSYVLNVMDSGY</sequence>
<dbReference type="EMBL" id="JAUBDH010000010">
    <property type="protein sequence ID" value="MDW0111101.1"/>
    <property type="molecule type" value="Genomic_DNA"/>
</dbReference>
<proteinExistence type="predicted"/>
<evidence type="ECO:0000313" key="2">
    <source>
        <dbReference type="Proteomes" id="UP001280629"/>
    </source>
</evidence>
<dbReference type="Proteomes" id="UP001280629">
    <property type="component" value="Unassembled WGS sequence"/>
</dbReference>
<comment type="caution">
    <text evidence="1">The sequence shown here is derived from an EMBL/GenBank/DDBJ whole genome shotgun (WGS) entry which is preliminary data.</text>
</comment>
<accession>A0ABU4G2I4</accession>
<protein>
    <submittedName>
        <fullName evidence="1">Uncharacterized protein</fullName>
    </submittedName>
</protein>
<keyword evidence="2" id="KW-1185">Reference proteome</keyword>